<dbReference type="Gene3D" id="1.25.40.10">
    <property type="entry name" value="Tetratricopeptide repeat domain"/>
    <property type="match status" value="2"/>
</dbReference>
<proteinExistence type="predicted"/>
<feature type="region of interest" description="Disordered" evidence="1">
    <location>
        <begin position="1"/>
        <end position="32"/>
    </location>
</feature>
<feature type="compositionally biased region" description="Basic and acidic residues" evidence="1">
    <location>
        <begin position="21"/>
        <end position="32"/>
    </location>
</feature>
<accession>E7C3Q3</accession>
<evidence type="ECO:0000256" key="1">
    <source>
        <dbReference type="SAM" id="MobiDB-lite"/>
    </source>
</evidence>
<feature type="compositionally biased region" description="Pro residues" evidence="1">
    <location>
        <begin position="1"/>
        <end position="11"/>
    </location>
</feature>
<name>E7C3Q3_9BACT</name>
<dbReference type="AlphaFoldDB" id="E7C3Q3"/>
<reference evidence="2" key="1">
    <citation type="submission" date="2010-01" db="EMBL/GenBank/DDBJ databases">
        <title>Genome fragments of uncultured bacteria from the North Pacific subtropical Gyre.</title>
        <authorList>
            <person name="Pham V.D."/>
            <person name="Delong E.F."/>
        </authorList>
    </citation>
    <scope>NUCLEOTIDE SEQUENCE</scope>
</reference>
<sequence length="416" mass="47204">MSTDNPMPPTSPQSEPGGTPAKDDPEEKTRIPDARFGKVTRWVCSVTVLFVVIAAVPCWNRMRDSAVAQCLLDCRAAQQDGDWQVLQEAADRWLWWQSRHGQALVFRALASEQTGQLEEAVRFLERIPDDDEFMLAGRTAQIDILLLQLNRPSQAEVACQRILNIDPAATPAQLRLIHIYSTTLQHEKLREVIRGAIASRAEPKEAWPVLFQLDQLLPSSGYATVTRWKIEEPELESLIVAQAIYANEQRRANRQEPREHLAQAVARFPENRDLLAYRIEVALIDYEVELAASLLETAPESALQDPRFWRFKASVHEDRDEIELAVSAVNKSLELYPLGWRSQKILAGLLRRRGDQDNATRLSRQSTEGKHIEDALNSLLESKDWLTVPDLPGQMVKFARLSGDRDAEYLGERTMN</sequence>
<dbReference type="EMBL" id="GU567974">
    <property type="protein sequence ID" value="ADI22077.1"/>
    <property type="molecule type" value="Genomic_DNA"/>
</dbReference>
<organism evidence="2">
    <name type="scientific">uncultured myxobacterium HF0200_08J13</name>
    <dbReference type="NCBI Taxonomy" id="723558"/>
    <lineage>
        <taxon>Bacteria</taxon>
        <taxon>Pseudomonadati</taxon>
        <taxon>Myxococcota</taxon>
        <taxon>Myxococcia</taxon>
        <taxon>Myxococcales</taxon>
        <taxon>environmental samples</taxon>
    </lineage>
</organism>
<protein>
    <submittedName>
        <fullName evidence="2">Uncharacterized protein</fullName>
    </submittedName>
</protein>
<evidence type="ECO:0000313" key="2">
    <source>
        <dbReference type="EMBL" id="ADI22077.1"/>
    </source>
</evidence>
<dbReference type="InterPro" id="IPR011990">
    <property type="entry name" value="TPR-like_helical_dom_sf"/>
</dbReference>
<dbReference type="SUPFAM" id="SSF48452">
    <property type="entry name" value="TPR-like"/>
    <property type="match status" value="2"/>
</dbReference>